<dbReference type="PANTHER" id="PTHR23076">
    <property type="entry name" value="METALLOPROTEASE M41 FTSH"/>
    <property type="match status" value="1"/>
</dbReference>
<dbReference type="InterPro" id="IPR010987">
    <property type="entry name" value="Glutathione-S-Trfase_C-like"/>
</dbReference>
<dbReference type="InterPro" id="IPR045074">
    <property type="entry name" value="GST_C_Tau"/>
</dbReference>
<dbReference type="Proteomes" id="UP001459277">
    <property type="component" value="Unassembled WGS sequence"/>
</dbReference>
<feature type="domain" description="GST C-terminal" evidence="1">
    <location>
        <begin position="769"/>
        <end position="881"/>
    </location>
</feature>
<dbReference type="InterPro" id="IPR004046">
    <property type="entry name" value="GST_C"/>
</dbReference>
<dbReference type="PROSITE" id="PS50405">
    <property type="entry name" value="GST_CTER"/>
    <property type="match status" value="1"/>
</dbReference>
<evidence type="ECO:0000313" key="2">
    <source>
        <dbReference type="EMBL" id="KAL0008930.1"/>
    </source>
</evidence>
<evidence type="ECO:0000259" key="1">
    <source>
        <dbReference type="PROSITE" id="PS50405"/>
    </source>
</evidence>
<gene>
    <name evidence="2" type="ORF">SO802_010432</name>
</gene>
<dbReference type="Gene3D" id="1.20.58.760">
    <property type="entry name" value="Peptidase M41"/>
    <property type="match status" value="1"/>
</dbReference>
<proteinExistence type="predicted"/>
<sequence length="881" mass="97537">MGGSRCFCIESKSFQLVVEEGGRYFSVRIFERSRYFMKSVFMSKNAAQWLLQSTEQIVVGVSPKYFYTFREGDVAYTLQRSFNSFGLFLLLTELKVGGSRRSIIIPEGRAKNGWKVFGLELRKMLEPENYVNGGSGQLKFVAQLHKGKSGVQPCKTFADTVRGHQVQVRGRNQLNLSSAHEKRKMQLGNNRGEKENSVMEQRRLSVTLANTSGPMTLGGRDVGPRHSDVDVDLGETKLAGIKRSFQLNFKSKVNNSVYGKEFELRNSHWTGEGLTIEVNEEGSAHYRCDAGISNKGGWRISKVVIKNQRHFVVGPSSGSRGQNLNPTLAQTGVGSFQSKKFCFSGPSIHEMGEPSSLTSPKSLAHVVMPLKSSSDMTESLSLVSCSGSGGISSDSLSVAGIEAGFTSDGLKVRPMVGFNCCLDRLSSDSTAVDGLEFGTSSDGLEVAPLEINSSFSAGFNSTGHEVAQMDLFGPFLGGFNSVDFTMVLGKTDTVISQISKAIFMADILKRLSVAGFVDFGVNRVDKVGSEIGQPNRVDKGVDNKGTRLLDMGEIGQPNLALIESKSDCGLSALGKEESLVDCSPLLTVIPSGMALSMEWTRETKFPHAVWAAGRGLIALLLPNFDVVDNLWLEPLSWQGIGCTKITKARNEGSMNVNSESRSYLEKKLVFCFGSYIAAQMILPFGEENFLSSEELKQAQEVTALSMGNNHEYEIAAKVEKATYCKAKEMLQRNRQVLEKIVEELLQFEILTRKYIDEVWNDKSPLLPSDPYQRAQARFWADFVDTKVYRVSRKVWTTKGEELEAAKKEFLETYKILEGELSDKPYFRGGRFGHVDLTLIPFYACYYSIETLRCFKIEAQCSKIVAWAKRCMQKETIAKTPS</sequence>
<dbReference type="Gene3D" id="1.20.1050.10">
    <property type="match status" value="1"/>
</dbReference>
<dbReference type="GO" id="GO:0004176">
    <property type="term" value="F:ATP-dependent peptidase activity"/>
    <property type="evidence" value="ECO:0007669"/>
    <property type="project" value="InterPro"/>
</dbReference>
<dbReference type="EMBL" id="JAZDWU010000003">
    <property type="protein sequence ID" value="KAL0008930.1"/>
    <property type="molecule type" value="Genomic_DNA"/>
</dbReference>
<dbReference type="InterPro" id="IPR037219">
    <property type="entry name" value="Peptidase_M41-like"/>
</dbReference>
<dbReference type="GO" id="GO:0006508">
    <property type="term" value="P:proteolysis"/>
    <property type="evidence" value="ECO:0007669"/>
    <property type="project" value="InterPro"/>
</dbReference>
<organism evidence="2 3">
    <name type="scientific">Lithocarpus litseifolius</name>
    <dbReference type="NCBI Taxonomy" id="425828"/>
    <lineage>
        <taxon>Eukaryota</taxon>
        <taxon>Viridiplantae</taxon>
        <taxon>Streptophyta</taxon>
        <taxon>Embryophyta</taxon>
        <taxon>Tracheophyta</taxon>
        <taxon>Spermatophyta</taxon>
        <taxon>Magnoliopsida</taxon>
        <taxon>eudicotyledons</taxon>
        <taxon>Gunneridae</taxon>
        <taxon>Pentapetalae</taxon>
        <taxon>rosids</taxon>
        <taxon>fabids</taxon>
        <taxon>Fagales</taxon>
        <taxon>Fagaceae</taxon>
        <taxon>Lithocarpus</taxon>
    </lineage>
</organism>
<dbReference type="InterPro" id="IPR036282">
    <property type="entry name" value="Glutathione-S-Trfase_C_sf"/>
</dbReference>
<accession>A0AAW2DI20</accession>
<evidence type="ECO:0000313" key="3">
    <source>
        <dbReference type="Proteomes" id="UP001459277"/>
    </source>
</evidence>
<dbReference type="GO" id="GO:0005524">
    <property type="term" value="F:ATP binding"/>
    <property type="evidence" value="ECO:0007669"/>
    <property type="project" value="InterPro"/>
</dbReference>
<dbReference type="AlphaFoldDB" id="A0AAW2DI20"/>
<dbReference type="CDD" id="cd03185">
    <property type="entry name" value="GST_C_Tau"/>
    <property type="match status" value="1"/>
</dbReference>
<keyword evidence="3" id="KW-1185">Reference proteome</keyword>
<dbReference type="GO" id="GO:0006749">
    <property type="term" value="P:glutathione metabolic process"/>
    <property type="evidence" value="ECO:0007669"/>
    <property type="project" value="InterPro"/>
</dbReference>
<dbReference type="GO" id="GO:0004364">
    <property type="term" value="F:glutathione transferase activity"/>
    <property type="evidence" value="ECO:0007669"/>
    <property type="project" value="InterPro"/>
</dbReference>
<dbReference type="GO" id="GO:0004222">
    <property type="term" value="F:metalloendopeptidase activity"/>
    <property type="evidence" value="ECO:0007669"/>
    <property type="project" value="InterPro"/>
</dbReference>
<dbReference type="SUPFAM" id="SSF47616">
    <property type="entry name" value="GST C-terminal domain-like"/>
    <property type="match status" value="1"/>
</dbReference>
<dbReference type="Pfam" id="PF00043">
    <property type="entry name" value="GST_C"/>
    <property type="match status" value="1"/>
</dbReference>
<protein>
    <recommendedName>
        <fullName evidence="1">GST C-terminal domain-containing protein</fullName>
    </recommendedName>
</protein>
<dbReference type="SUPFAM" id="SSF140990">
    <property type="entry name" value="FtsH protease domain-like"/>
    <property type="match status" value="1"/>
</dbReference>
<name>A0AAW2DI20_9ROSI</name>
<dbReference type="PANTHER" id="PTHR23076:SF58">
    <property type="entry name" value="INACTIVE ATP-DEPENDENT ZINC METALLOPROTEASE FTSHI 5, CHLOROPLASTIC-RELATED"/>
    <property type="match status" value="1"/>
</dbReference>
<dbReference type="GO" id="GO:0009535">
    <property type="term" value="C:chloroplast thylakoid membrane"/>
    <property type="evidence" value="ECO:0007669"/>
    <property type="project" value="TreeGrafter"/>
</dbReference>
<reference evidence="2 3" key="1">
    <citation type="submission" date="2024-01" db="EMBL/GenBank/DDBJ databases">
        <title>A telomere-to-telomere, gap-free genome of sweet tea (Lithocarpus litseifolius).</title>
        <authorList>
            <person name="Zhou J."/>
        </authorList>
    </citation>
    <scope>NUCLEOTIDE SEQUENCE [LARGE SCALE GENOMIC DNA]</scope>
    <source>
        <strain evidence="2">Zhou-2022a</strain>
        <tissue evidence="2">Leaf</tissue>
    </source>
</reference>
<comment type="caution">
    <text evidence="2">The sequence shown here is derived from an EMBL/GenBank/DDBJ whole genome shotgun (WGS) entry which is preliminary data.</text>
</comment>